<organism evidence="2 3">
    <name type="scientific">Streptomyces brasiliscabiei</name>
    <dbReference type="NCBI Taxonomy" id="2736302"/>
    <lineage>
        <taxon>Bacteria</taxon>
        <taxon>Bacillati</taxon>
        <taxon>Actinomycetota</taxon>
        <taxon>Actinomycetes</taxon>
        <taxon>Kitasatosporales</taxon>
        <taxon>Streptomycetaceae</taxon>
        <taxon>Streptomyces</taxon>
    </lineage>
</organism>
<name>A0ABU8GH39_9ACTN</name>
<dbReference type="RefSeq" id="WP_336558341.1">
    <property type="nucleotide sequence ID" value="NZ_JBBAYL010000008.1"/>
</dbReference>
<dbReference type="Proteomes" id="UP001365781">
    <property type="component" value="Unassembled WGS sequence"/>
</dbReference>
<dbReference type="CDD" id="cd00093">
    <property type="entry name" value="HTH_XRE"/>
    <property type="match status" value="1"/>
</dbReference>
<dbReference type="EMBL" id="JBBAYM010000017">
    <property type="protein sequence ID" value="MEI5612510.1"/>
    <property type="molecule type" value="Genomic_DNA"/>
</dbReference>
<comment type="caution">
    <text evidence="2">The sequence shown here is derived from an EMBL/GenBank/DDBJ whole genome shotgun (WGS) entry which is preliminary data.</text>
</comment>
<dbReference type="Gene3D" id="1.10.260.40">
    <property type="entry name" value="lambda repressor-like DNA-binding domains"/>
    <property type="match status" value="1"/>
</dbReference>
<protein>
    <submittedName>
        <fullName evidence="2">Helix-turn-helix transcriptional regulator</fullName>
    </submittedName>
</protein>
<sequence length="173" mass="18856">MDQDYVRLGEELKAARERRRPRMTQPAAADALAVSRTTVQKMENGKADQVTPTTVRGYARLLGWSDDSVKRVLAGGDPIASDEQERMSADSAVLAPQALGLSPAVEYELRSSEVLDSQVINLGPDEDDGHIIVVLQGKKGATPEEVERIAARYRRARRHLQGLAADPDVVADP</sequence>
<feature type="domain" description="HTH cro/C1-type" evidence="1">
    <location>
        <begin position="12"/>
        <end position="69"/>
    </location>
</feature>
<proteinExistence type="predicted"/>
<reference evidence="2 3" key="1">
    <citation type="submission" date="2024-03" db="EMBL/GenBank/DDBJ databases">
        <title>First Report of Pectobacterium brasiliscabiei causing potato scab in china.</title>
        <authorList>
            <person name="Handique U."/>
        </authorList>
    </citation>
    <scope>NUCLEOTIDE SEQUENCE [LARGE SCALE GENOMIC DNA]</scope>
    <source>
        <strain evidence="2 3">ZRIMU1503</strain>
    </source>
</reference>
<keyword evidence="3" id="KW-1185">Reference proteome</keyword>
<evidence type="ECO:0000259" key="1">
    <source>
        <dbReference type="PROSITE" id="PS50943"/>
    </source>
</evidence>
<dbReference type="PROSITE" id="PS50943">
    <property type="entry name" value="HTH_CROC1"/>
    <property type="match status" value="1"/>
</dbReference>
<dbReference type="InterPro" id="IPR010982">
    <property type="entry name" value="Lambda_DNA-bd_dom_sf"/>
</dbReference>
<evidence type="ECO:0000313" key="3">
    <source>
        <dbReference type="Proteomes" id="UP001365781"/>
    </source>
</evidence>
<evidence type="ECO:0000313" key="2">
    <source>
        <dbReference type="EMBL" id="MEI5612510.1"/>
    </source>
</evidence>
<dbReference type="Pfam" id="PF13560">
    <property type="entry name" value="HTH_31"/>
    <property type="match status" value="1"/>
</dbReference>
<accession>A0ABU8GH39</accession>
<dbReference type="InterPro" id="IPR001387">
    <property type="entry name" value="Cro/C1-type_HTH"/>
</dbReference>
<dbReference type="SUPFAM" id="SSF47413">
    <property type="entry name" value="lambda repressor-like DNA-binding domains"/>
    <property type="match status" value="1"/>
</dbReference>
<dbReference type="SMART" id="SM00530">
    <property type="entry name" value="HTH_XRE"/>
    <property type="match status" value="1"/>
</dbReference>
<gene>
    <name evidence="2" type="ORF">WB403_25460</name>
</gene>